<protein>
    <recommendedName>
        <fullName evidence="5">B box-type domain-containing protein</fullName>
    </recommendedName>
</protein>
<evidence type="ECO:0000259" key="5">
    <source>
        <dbReference type="SMART" id="SM00336"/>
    </source>
</evidence>
<name>A0AAV3RIL4_LITER</name>
<keyword evidence="7" id="KW-1185">Reference proteome</keyword>
<feature type="domain" description="B box-type" evidence="5">
    <location>
        <begin position="2"/>
        <end position="48"/>
    </location>
</feature>
<evidence type="ECO:0000256" key="1">
    <source>
        <dbReference type="ARBA" id="ARBA00022723"/>
    </source>
</evidence>
<keyword evidence="3" id="KW-0862">Zinc</keyword>
<evidence type="ECO:0000256" key="3">
    <source>
        <dbReference type="ARBA" id="ARBA00022833"/>
    </source>
</evidence>
<proteinExistence type="predicted"/>
<reference evidence="6 7" key="1">
    <citation type="submission" date="2024-01" db="EMBL/GenBank/DDBJ databases">
        <title>The complete chloroplast genome sequence of Lithospermum erythrorhizon: insights into the phylogenetic relationship among Boraginaceae species and the maternal lineages of purple gromwells.</title>
        <authorList>
            <person name="Okada T."/>
            <person name="Watanabe K."/>
        </authorList>
    </citation>
    <scope>NUCLEOTIDE SEQUENCE [LARGE SCALE GENOMIC DNA]</scope>
</reference>
<dbReference type="EMBL" id="BAABME010009720">
    <property type="protein sequence ID" value="GAA0175689.1"/>
    <property type="molecule type" value="Genomic_DNA"/>
</dbReference>
<organism evidence="6 7">
    <name type="scientific">Lithospermum erythrorhizon</name>
    <name type="common">Purple gromwell</name>
    <name type="synonym">Lithospermum officinale var. erythrorhizon</name>
    <dbReference type="NCBI Taxonomy" id="34254"/>
    <lineage>
        <taxon>Eukaryota</taxon>
        <taxon>Viridiplantae</taxon>
        <taxon>Streptophyta</taxon>
        <taxon>Embryophyta</taxon>
        <taxon>Tracheophyta</taxon>
        <taxon>Spermatophyta</taxon>
        <taxon>Magnoliopsida</taxon>
        <taxon>eudicotyledons</taxon>
        <taxon>Gunneridae</taxon>
        <taxon>Pentapetalae</taxon>
        <taxon>asterids</taxon>
        <taxon>lamiids</taxon>
        <taxon>Boraginales</taxon>
        <taxon>Boraginaceae</taxon>
        <taxon>Boraginoideae</taxon>
        <taxon>Lithospermeae</taxon>
        <taxon>Lithospermum</taxon>
    </lineage>
</organism>
<comment type="caution">
    <text evidence="6">The sequence shown here is derived from an EMBL/GenBank/DDBJ whole genome shotgun (WGS) entry which is preliminary data.</text>
</comment>
<evidence type="ECO:0000313" key="6">
    <source>
        <dbReference type="EMBL" id="GAA0175689.1"/>
    </source>
</evidence>
<keyword evidence="1" id="KW-0479">Metal-binding</keyword>
<evidence type="ECO:0000313" key="7">
    <source>
        <dbReference type="Proteomes" id="UP001454036"/>
    </source>
</evidence>
<dbReference type="CDD" id="cd19821">
    <property type="entry name" value="Bbox1_BBX-like"/>
    <property type="match status" value="1"/>
</dbReference>
<sequence length="260" mass="28190">MGKHRICELCSKEAVAYCASDSAFLCMSCDDKVHGANFLVGRHVREIICSNCEEFTGDQISGTGLPVHVPICHSCLDSGELDSGDLDSLSSSACVSSLQTSSFCDITSNKKPGAGAKSRNRNMVNGGQRVNLGIDSKMVGILVNWCKRLGVNDYNASDIIRTSCNVFAICGEKLTILPFRICLVASLWLGLRFSGIKSLSILEGLTRLEQITGVPAKLISAAESKIERIYRSAKQHQNNVQSQNHSQDDQLLKEGWAESS</sequence>
<dbReference type="PANTHER" id="PTHR31717">
    <property type="entry name" value="ZINC FINGER PROTEIN CONSTANS-LIKE 10"/>
    <property type="match status" value="1"/>
</dbReference>
<feature type="compositionally biased region" description="Basic and acidic residues" evidence="4">
    <location>
        <begin position="246"/>
        <end position="260"/>
    </location>
</feature>
<feature type="compositionally biased region" description="Low complexity" evidence="4">
    <location>
        <begin position="236"/>
        <end position="245"/>
    </location>
</feature>
<dbReference type="Pfam" id="PF00643">
    <property type="entry name" value="zf-B_box"/>
    <property type="match status" value="1"/>
</dbReference>
<keyword evidence="2" id="KW-0863">Zinc-finger</keyword>
<accession>A0AAV3RIL4</accession>
<dbReference type="GO" id="GO:0008270">
    <property type="term" value="F:zinc ion binding"/>
    <property type="evidence" value="ECO:0007669"/>
    <property type="project" value="UniProtKB-KW"/>
</dbReference>
<dbReference type="SMART" id="SM00336">
    <property type="entry name" value="BBOX"/>
    <property type="match status" value="1"/>
</dbReference>
<dbReference type="InterPro" id="IPR000315">
    <property type="entry name" value="Znf_B-box"/>
</dbReference>
<dbReference type="Proteomes" id="UP001454036">
    <property type="component" value="Unassembled WGS sequence"/>
</dbReference>
<gene>
    <name evidence="6" type="ORF">LIER_28813</name>
</gene>
<dbReference type="AlphaFoldDB" id="A0AAV3RIL4"/>
<evidence type="ECO:0000256" key="2">
    <source>
        <dbReference type="ARBA" id="ARBA00022771"/>
    </source>
</evidence>
<evidence type="ECO:0000256" key="4">
    <source>
        <dbReference type="SAM" id="MobiDB-lite"/>
    </source>
</evidence>
<dbReference type="PANTHER" id="PTHR31717:SF81">
    <property type="entry name" value="B-BOX ZINC FINGER PROTEIN 32-LIKE"/>
    <property type="match status" value="1"/>
</dbReference>
<feature type="region of interest" description="Disordered" evidence="4">
    <location>
        <begin position="236"/>
        <end position="260"/>
    </location>
</feature>
<dbReference type="InterPro" id="IPR049808">
    <property type="entry name" value="CONSTANS-like_Bbox1"/>
</dbReference>